<dbReference type="InterPro" id="IPR013216">
    <property type="entry name" value="Methyltransf_11"/>
</dbReference>
<comment type="similarity">
    <text evidence="1">Belongs to the methyltransferase superfamily.</text>
</comment>
<evidence type="ECO:0000256" key="3">
    <source>
        <dbReference type="ARBA" id="ARBA00022679"/>
    </source>
</evidence>
<evidence type="ECO:0000259" key="4">
    <source>
        <dbReference type="Pfam" id="PF08241"/>
    </source>
</evidence>
<dbReference type="InterPro" id="IPR051052">
    <property type="entry name" value="Diverse_substrate_MTase"/>
</dbReference>
<evidence type="ECO:0000256" key="1">
    <source>
        <dbReference type="ARBA" id="ARBA00008361"/>
    </source>
</evidence>
<protein>
    <submittedName>
        <fullName evidence="5">SAM-dependent methyltransferase</fullName>
    </submittedName>
</protein>
<dbReference type="RefSeq" id="WP_095255083.1">
    <property type="nucleotide sequence ID" value="NZ_JAUPFF010000003.1"/>
</dbReference>
<reference evidence="5 6" key="1">
    <citation type="submission" date="2017-07" db="EMBL/GenBank/DDBJ databases">
        <title>Isolation and whole genome analysis of endospore-forming bacteria from heroin.</title>
        <authorList>
            <person name="Kalinowski J."/>
            <person name="Ahrens B."/>
            <person name="Al-Dilaimi A."/>
            <person name="Winkler A."/>
            <person name="Wibberg D."/>
            <person name="Schleenbecker U."/>
            <person name="Ruckert C."/>
            <person name="Wolfel R."/>
            <person name="Grass G."/>
        </authorList>
    </citation>
    <scope>NUCLEOTIDE SEQUENCE [LARGE SCALE GENOMIC DNA]</scope>
    <source>
        <strain evidence="5 6">7539</strain>
    </source>
</reference>
<dbReference type="GO" id="GO:0032259">
    <property type="term" value="P:methylation"/>
    <property type="evidence" value="ECO:0007669"/>
    <property type="project" value="UniProtKB-KW"/>
</dbReference>
<feature type="domain" description="Methyltransferase type 11" evidence="4">
    <location>
        <begin position="44"/>
        <end position="140"/>
    </location>
</feature>
<dbReference type="SUPFAM" id="SSF53335">
    <property type="entry name" value="S-adenosyl-L-methionine-dependent methyltransferases"/>
    <property type="match status" value="1"/>
</dbReference>
<dbReference type="AlphaFoldDB" id="A0A268P5D9"/>
<dbReference type="GO" id="GO:0008757">
    <property type="term" value="F:S-adenosylmethionine-dependent methyltransferase activity"/>
    <property type="evidence" value="ECO:0007669"/>
    <property type="project" value="InterPro"/>
</dbReference>
<dbReference type="PANTHER" id="PTHR44942">
    <property type="entry name" value="METHYLTRANSF_11 DOMAIN-CONTAINING PROTEIN"/>
    <property type="match status" value="1"/>
</dbReference>
<name>A0A268P5D9_SHOCL</name>
<evidence type="ECO:0000313" key="6">
    <source>
        <dbReference type="Proteomes" id="UP000216207"/>
    </source>
</evidence>
<comment type="caution">
    <text evidence="5">The sequence shown here is derived from an EMBL/GenBank/DDBJ whole genome shotgun (WGS) entry which is preliminary data.</text>
</comment>
<evidence type="ECO:0000256" key="2">
    <source>
        <dbReference type="ARBA" id="ARBA00022603"/>
    </source>
</evidence>
<evidence type="ECO:0000313" key="5">
    <source>
        <dbReference type="EMBL" id="PAE90480.1"/>
    </source>
</evidence>
<dbReference type="PANTHER" id="PTHR44942:SF4">
    <property type="entry name" value="METHYLTRANSFERASE TYPE 11 DOMAIN-CONTAINING PROTEIN"/>
    <property type="match status" value="1"/>
</dbReference>
<keyword evidence="2 5" id="KW-0489">Methyltransferase</keyword>
<accession>A0A268P5D9</accession>
<dbReference type="Proteomes" id="UP000216207">
    <property type="component" value="Unassembled WGS sequence"/>
</dbReference>
<dbReference type="EMBL" id="NPCC01000004">
    <property type="protein sequence ID" value="PAE90480.1"/>
    <property type="molecule type" value="Genomic_DNA"/>
</dbReference>
<gene>
    <name evidence="5" type="ORF">CHH72_00900</name>
</gene>
<dbReference type="Gene3D" id="3.40.50.150">
    <property type="entry name" value="Vaccinia Virus protein VP39"/>
    <property type="match status" value="1"/>
</dbReference>
<keyword evidence="3 5" id="KW-0808">Transferase</keyword>
<dbReference type="CDD" id="cd02440">
    <property type="entry name" value="AdoMet_MTases"/>
    <property type="match status" value="1"/>
</dbReference>
<dbReference type="Pfam" id="PF08241">
    <property type="entry name" value="Methyltransf_11"/>
    <property type="match status" value="1"/>
</dbReference>
<proteinExistence type="inferred from homology"/>
<organism evidence="5 6">
    <name type="scientific">Shouchella clausii</name>
    <name type="common">Alkalihalobacillus clausii</name>
    <dbReference type="NCBI Taxonomy" id="79880"/>
    <lineage>
        <taxon>Bacteria</taxon>
        <taxon>Bacillati</taxon>
        <taxon>Bacillota</taxon>
        <taxon>Bacilli</taxon>
        <taxon>Bacillales</taxon>
        <taxon>Bacillaceae</taxon>
        <taxon>Shouchella</taxon>
    </lineage>
</organism>
<dbReference type="InterPro" id="IPR029063">
    <property type="entry name" value="SAM-dependent_MTases_sf"/>
</dbReference>
<sequence length="254" mass="28377">MTQKARDTFGPNANAYVTSKNHAKGEDLELLKALISNSKAKTALDIATGAGHAAKTIAPYVQNVIAVDVTPEMLAAAQNVAATNRLTNIEFVEATAEKLPFSAFAFDLAVCRIAAHHFDEVSAFLREAYRVLKEGGRLYLLDNVALEEDALDRFYNKLETYRDPSHVRAYKKSEWLKMAEEAGFTVKQLHTFCKQFDFHDWTARVQLNEAKKRDLGKWMLAAGEREKQAYAIKEVDGAVSTFCGQSILLELQKN</sequence>